<dbReference type="PANTHER" id="PTHR20426:SF0">
    <property type="entry name" value="18S RRNA AMINOCARBOXYPROPYLTRANSFERASE"/>
    <property type="match status" value="1"/>
</dbReference>
<feature type="domain" description="RNase L inhibitor RLI-like possible metal-binding" evidence="9">
    <location>
        <begin position="54"/>
        <end position="86"/>
    </location>
</feature>
<comment type="caution">
    <text evidence="6">Lacks conserved residue(s) required for the propagation of feature annotation.</text>
</comment>
<feature type="region of interest" description="Disordered" evidence="7">
    <location>
        <begin position="1"/>
        <end position="48"/>
    </location>
</feature>
<protein>
    <recommendedName>
        <fullName evidence="6">18S rRNA aminocarboxypropyltransferase</fullName>
        <ecNumber evidence="6">2.5.1.157</ecNumber>
    </recommendedName>
</protein>
<evidence type="ECO:0000256" key="7">
    <source>
        <dbReference type="SAM" id="MobiDB-lite"/>
    </source>
</evidence>
<dbReference type="Pfam" id="PF04034">
    <property type="entry name" value="Ribo_biogen_C"/>
    <property type="match status" value="1"/>
</dbReference>
<sequence>MPRGRTRGSRSRHVPCRQPVSHGDTEDNSFPDVQLSPDGSSEDEENGKKVSVPVKLAMWDLGQCDKKRCSGTRLVRQGVVKELRLGGHFPGVVLSPAGQCCISREDFTIIKTKGLAVVDCSWNKLDDVPFEQIRGAAPRLLPWLVAANPVNYGKPCKLSCAEAFAAGLYICGWSEAAIDVLRRFKWGHSFFSTNAELLDGYAACATSTEIIEFQTSYISGCPSRSLSSQENGMPFNQERGQSYLSTADLPPSCSSESGEPSDEEDNEHDDITHDALSQQITNREAVLEIDESSDQLEQRLNLHK</sequence>
<evidence type="ECO:0000259" key="9">
    <source>
        <dbReference type="Pfam" id="PF04068"/>
    </source>
</evidence>
<organism evidence="10">
    <name type="scientific">Tetraselmis chuii</name>
    <dbReference type="NCBI Taxonomy" id="63592"/>
    <lineage>
        <taxon>Eukaryota</taxon>
        <taxon>Viridiplantae</taxon>
        <taxon>Chlorophyta</taxon>
        <taxon>core chlorophytes</taxon>
        <taxon>Chlorodendrophyceae</taxon>
        <taxon>Chlorodendrales</taxon>
        <taxon>Chlorodendraceae</taxon>
        <taxon>Tetraselmis</taxon>
    </lineage>
</organism>
<reference evidence="10" key="1">
    <citation type="submission" date="2021-01" db="EMBL/GenBank/DDBJ databases">
        <authorList>
            <person name="Corre E."/>
            <person name="Pelletier E."/>
            <person name="Niang G."/>
            <person name="Scheremetjew M."/>
            <person name="Finn R."/>
            <person name="Kale V."/>
            <person name="Holt S."/>
            <person name="Cochrane G."/>
            <person name="Meng A."/>
            <person name="Brown T."/>
            <person name="Cohen L."/>
        </authorList>
    </citation>
    <scope>NUCLEOTIDE SEQUENCE</scope>
    <source>
        <strain evidence="10">PLY429</strain>
    </source>
</reference>
<dbReference type="PANTHER" id="PTHR20426">
    <property type="entry name" value="RIBOSOME BIOGENESIS PROTEIN TSR3 HOMOLOG"/>
    <property type="match status" value="1"/>
</dbReference>
<evidence type="ECO:0000256" key="3">
    <source>
        <dbReference type="ARBA" id="ARBA00022552"/>
    </source>
</evidence>
<comment type="catalytic activity">
    <reaction evidence="6">
        <text>an N(1)-methylpseudouridine in rRNA + S-adenosyl-L-methionine = N(1)-methyl-N(3)-[(3S)-3-amino-3-carboxypropyl]pseudouridine in rRNA + S-methyl-5'-thioadenosine + H(+)</text>
        <dbReference type="Rhea" id="RHEA:63296"/>
        <dbReference type="Rhea" id="RHEA-COMP:11634"/>
        <dbReference type="Rhea" id="RHEA-COMP:16310"/>
        <dbReference type="ChEBI" id="CHEBI:15378"/>
        <dbReference type="ChEBI" id="CHEBI:17509"/>
        <dbReference type="ChEBI" id="CHEBI:59789"/>
        <dbReference type="ChEBI" id="CHEBI:74890"/>
        <dbReference type="ChEBI" id="CHEBI:146234"/>
        <dbReference type="EC" id="2.5.1.157"/>
    </reaction>
</comment>
<evidence type="ECO:0000256" key="1">
    <source>
        <dbReference type="ARBA" id="ARBA00022490"/>
    </source>
</evidence>
<dbReference type="GO" id="GO:0000455">
    <property type="term" value="P:enzyme-directed rRNA pseudouridine synthesis"/>
    <property type="evidence" value="ECO:0007669"/>
    <property type="project" value="UniProtKB-UniRule"/>
</dbReference>
<keyword evidence="4 6" id="KW-0808">Transferase</keyword>
<accession>A0A6U1GHS4</accession>
<dbReference type="InterPro" id="IPR007209">
    <property type="entry name" value="RNaseL-inhib-like_metal-bd_dom"/>
</dbReference>
<feature type="region of interest" description="Disordered" evidence="7">
    <location>
        <begin position="246"/>
        <end position="284"/>
    </location>
</feature>
<keyword evidence="1" id="KW-0963">Cytoplasm</keyword>
<evidence type="ECO:0000256" key="6">
    <source>
        <dbReference type="HAMAP-Rule" id="MF_03146"/>
    </source>
</evidence>
<feature type="binding site" evidence="6">
    <location>
        <position position="118"/>
    </location>
    <ligand>
        <name>S-adenosyl-L-methionine</name>
        <dbReference type="ChEBI" id="CHEBI:59789"/>
    </ligand>
</feature>
<dbReference type="GO" id="GO:0030490">
    <property type="term" value="P:maturation of SSU-rRNA"/>
    <property type="evidence" value="ECO:0007669"/>
    <property type="project" value="TreeGrafter"/>
</dbReference>
<keyword evidence="5 6" id="KW-0949">S-adenosyl-L-methionine</keyword>
<dbReference type="NCBIfam" id="NF002621">
    <property type="entry name" value="PRK02287.1"/>
    <property type="match status" value="1"/>
</dbReference>
<dbReference type="InterPro" id="IPR022968">
    <property type="entry name" value="Tsr3-like"/>
</dbReference>
<evidence type="ECO:0000256" key="2">
    <source>
        <dbReference type="ARBA" id="ARBA00022517"/>
    </source>
</evidence>
<evidence type="ECO:0000256" key="4">
    <source>
        <dbReference type="ARBA" id="ARBA00022679"/>
    </source>
</evidence>
<dbReference type="GO" id="GO:1904047">
    <property type="term" value="F:S-adenosyl-L-methionine binding"/>
    <property type="evidence" value="ECO:0007669"/>
    <property type="project" value="UniProtKB-UniRule"/>
</dbReference>
<feature type="domain" description="16S/18S rRNA aminocarboxypropyltransferase Tsr3 C-terminal" evidence="8">
    <location>
        <begin position="92"/>
        <end position="218"/>
    </location>
</feature>
<keyword evidence="3 6" id="KW-0698">rRNA processing</keyword>
<gene>
    <name evidence="10" type="ORF">TCHU04912_LOCUS7828</name>
    <name evidence="11" type="ORF">TCHU04912_LOCUS7830</name>
</gene>
<feature type="compositionally biased region" description="Basic residues" evidence="7">
    <location>
        <begin position="1"/>
        <end position="15"/>
    </location>
</feature>
<evidence type="ECO:0000313" key="11">
    <source>
        <dbReference type="EMBL" id="CAD9205594.1"/>
    </source>
</evidence>
<feature type="binding site" evidence="6">
    <location>
        <position position="141"/>
    </location>
    <ligand>
        <name>S-adenosyl-L-methionine</name>
        <dbReference type="ChEBI" id="CHEBI:59789"/>
    </ligand>
</feature>
<feature type="binding site" evidence="6">
    <location>
        <position position="70"/>
    </location>
    <ligand>
        <name>S-adenosyl-L-methionine</name>
        <dbReference type="ChEBI" id="CHEBI:59789"/>
    </ligand>
</feature>
<dbReference type="EC" id="2.5.1.157" evidence="6"/>
<comment type="function">
    <text evidence="6">Aminocarboxypropyltransferase that catalyzes the aminocarboxypropyl transfer on pseudouridine in 18S rRNA. It constitutes the last step in biosynthesis of the hypermodified N1-methyl-N3-(3-amino-3-carboxypropyl) pseudouridine (m1acp3-Psi).</text>
</comment>
<dbReference type="EMBL" id="HBGG01015321">
    <property type="protein sequence ID" value="CAD9205592.1"/>
    <property type="molecule type" value="Transcribed_RNA"/>
</dbReference>
<name>A0A6U1GHS4_9CHLO</name>
<dbReference type="GO" id="GO:0106388">
    <property type="term" value="F:rRNA small subunit aminocarboxypropyltransferase activity"/>
    <property type="evidence" value="ECO:0007669"/>
    <property type="project" value="UniProtKB-EC"/>
</dbReference>
<comment type="similarity">
    <text evidence="6">Belongs to the TDD superfamily. TSR3 family.</text>
</comment>
<feature type="compositionally biased region" description="Acidic residues" evidence="7">
    <location>
        <begin position="259"/>
        <end position="268"/>
    </location>
</feature>
<dbReference type="HAMAP" id="MF_01116">
    <property type="entry name" value="TSR3"/>
    <property type="match status" value="1"/>
</dbReference>
<keyword evidence="2 6" id="KW-0690">Ribosome biogenesis</keyword>
<evidence type="ECO:0000313" key="10">
    <source>
        <dbReference type="EMBL" id="CAD9205592.1"/>
    </source>
</evidence>
<dbReference type="InterPro" id="IPR007177">
    <property type="entry name" value="Tsr3_C"/>
</dbReference>
<proteinExistence type="inferred from homology"/>
<dbReference type="AlphaFoldDB" id="A0A6U1GHS4"/>
<evidence type="ECO:0000259" key="8">
    <source>
        <dbReference type="Pfam" id="PF04034"/>
    </source>
</evidence>
<dbReference type="EMBL" id="HBGG01015323">
    <property type="protein sequence ID" value="CAD9205594.1"/>
    <property type="molecule type" value="Transcribed_RNA"/>
</dbReference>
<evidence type="ECO:0000256" key="5">
    <source>
        <dbReference type="ARBA" id="ARBA00022691"/>
    </source>
</evidence>
<dbReference type="Pfam" id="PF04068">
    <property type="entry name" value="Fer4_RLI"/>
    <property type="match status" value="1"/>
</dbReference>